<sequence>MTSTVFFRHHDDCWNAFAMKGAAPAVVEVPAWPGARSGVDEAVVRLTRTRLGYTSGHHIHTRSYGSGGGGFHRPDADADAEGWFLWTTRQAAIQAGGCEL</sequence>
<dbReference type="PATRIC" id="fig|1187852.3.peg.942"/>
<comment type="caution">
    <text evidence="1">The sequence shown here is derived from an EMBL/GenBank/DDBJ whole genome shotgun (WGS) entry which is preliminary data.</text>
</comment>
<accession>A0A0J6SWC8</accession>
<evidence type="ECO:0000313" key="2">
    <source>
        <dbReference type="Proteomes" id="UP000036449"/>
    </source>
</evidence>
<organism evidence="1 2">
    <name type="scientific">Methylobacterium tarhaniae</name>
    <dbReference type="NCBI Taxonomy" id="1187852"/>
    <lineage>
        <taxon>Bacteria</taxon>
        <taxon>Pseudomonadati</taxon>
        <taxon>Pseudomonadota</taxon>
        <taxon>Alphaproteobacteria</taxon>
        <taxon>Hyphomicrobiales</taxon>
        <taxon>Methylobacteriaceae</taxon>
        <taxon>Methylobacterium</taxon>
    </lineage>
</organism>
<evidence type="ECO:0000313" key="1">
    <source>
        <dbReference type="EMBL" id="KMO37994.1"/>
    </source>
</evidence>
<dbReference type="EMBL" id="LABZ01000127">
    <property type="protein sequence ID" value="KMO37994.1"/>
    <property type="molecule type" value="Genomic_DNA"/>
</dbReference>
<proteinExistence type="predicted"/>
<gene>
    <name evidence="1" type="ORF">VQ03_18230</name>
</gene>
<dbReference type="Proteomes" id="UP000036449">
    <property type="component" value="Unassembled WGS sequence"/>
</dbReference>
<name>A0A0J6SWC8_9HYPH</name>
<dbReference type="RefSeq" id="WP_048452305.1">
    <property type="nucleotide sequence ID" value="NZ_LABZ01000127.1"/>
</dbReference>
<reference evidence="1 2" key="1">
    <citation type="submission" date="2015-03" db="EMBL/GenBank/DDBJ databases">
        <title>Genome sequencing of Methylobacterium tarhaniae DSM 25844.</title>
        <authorList>
            <person name="Chaudhry V."/>
            <person name="Patil P.B."/>
        </authorList>
    </citation>
    <scope>NUCLEOTIDE SEQUENCE [LARGE SCALE GENOMIC DNA]</scope>
    <source>
        <strain evidence="1 2">DSM 25844</strain>
    </source>
</reference>
<dbReference type="OrthoDB" id="9911729at2"/>
<dbReference type="AlphaFoldDB" id="A0A0J6SWC8"/>
<keyword evidence="2" id="KW-1185">Reference proteome</keyword>
<protein>
    <submittedName>
        <fullName evidence="1">Uncharacterized protein</fullName>
    </submittedName>
</protein>